<evidence type="ECO:0000256" key="5">
    <source>
        <dbReference type="ARBA" id="ARBA00022741"/>
    </source>
</evidence>
<comment type="similarity">
    <text evidence="8">Belongs to the glutamate 5-kinase family.</text>
</comment>
<keyword evidence="5 8" id="KW-0547">Nucleotide-binding</keyword>
<keyword evidence="1 8" id="KW-0963">Cytoplasm</keyword>
<dbReference type="InterPro" id="IPR041739">
    <property type="entry name" value="G5K_ProB"/>
</dbReference>
<feature type="binding site" evidence="8">
    <location>
        <begin position="209"/>
        <end position="215"/>
    </location>
    <ligand>
        <name>ATP</name>
        <dbReference type="ChEBI" id="CHEBI:30616"/>
    </ligand>
</feature>
<evidence type="ECO:0000256" key="7">
    <source>
        <dbReference type="ARBA" id="ARBA00022840"/>
    </source>
</evidence>
<comment type="subcellular location">
    <subcellularLocation>
        <location evidence="8">Cytoplasm</location>
    </subcellularLocation>
</comment>
<accession>A0A318TTI2</accession>
<dbReference type="PRINTS" id="PR00474">
    <property type="entry name" value="GLU5KINASE"/>
</dbReference>
<feature type="binding site" evidence="8">
    <location>
        <position position="148"/>
    </location>
    <ligand>
        <name>substrate</name>
    </ligand>
</feature>
<keyword evidence="2 8" id="KW-0028">Amino-acid biosynthesis</keyword>
<dbReference type="InterPro" id="IPR001048">
    <property type="entry name" value="Asp/Glu/Uridylate_kinase"/>
</dbReference>
<dbReference type="EC" id="2.7.2.11" evidence="8"/>
<evidence type="ECO:0000256" key="2">
    <source>
        <dbReference type="ARBA" id="ARBA00022605"/>
    </source>
</evidence>
<dbReference type="Gene3D" id="2.30.130.10">
    <property type="entry name" value="PUA domain"/>
    <property type="match status" value="1"/>
</dbReference>
<evidence type="ECO:0000256" key="1">
    <source>
        <dbReference type="ARBA" id="ARBA00022490"/>
    </source>
</evidence>
<sequence>MKKKRIVVKIGSSSLTNAKGEIDHIRLQDHISALVALKQDGHDVLLVSSGAVAAGFRKLGYPSRPVTLKGKQAAAAVGQSLLIQYYSELFSEHHISTAQILLTRTDFSKKDRYRNAYATFTELLERNILPIINENDTVSVSELTFGDNDMLSALVSGLIHADYLIILTDINGLYDQNPKNPNAKQIDYLSTISDDLLKIPTGSGSKVGTGGMQSKLLAARTALQSGVKVFIGNGNGQNKLIDILDGLGDGTYIGNDLHTPLPNPKQWISFTEVCGKLFIDKGAAEAILLKGKSLLPAGIYKLEGVFRQGDVVEVYSETELLGRGEVLYSSDELGRALGKRTNEITSTSIEVIHRDKWVRI</sequence>
<evidence type="ECO:0000256" key="4">
    <source>
        <dbReference type="ARBA" id="ARBA00022679"/>
    </source>
</evidence>
<dbReference type="SMART" id="SM00359">
    <property type="entry name" value="PUA"/>
    <property type="match status" value="1"/>
</dbReference>
<gene>
    <name evidence="8" type="primary">proB</name>
    <name evidence="10" type="ORF">BJ095_10527</name>
</gene>
<dbReference type="Pfam" id="PF01472">
    <property type="entry name" value="PUA"/>
    <property type="match status" value="1"/>
</dbReference>
<dbReference type="RefSeq" id="WP_107933194.1">
    <property type="nucleotide sequence ID" value="NZ_CP085009.1"/>
</dbReference>
<comment type="function">
    <text evidence="8">Catalyzes the transfer of a phosphate group to glutamate to form L-glutamate 5-phosphate.</text>
</comment>
<dbReference type="UniPathway" id="UPA00098">
    <property type="reaction ID" value="UER00359"/>
</dbReference>
<feature type="binding site" evidence="8">
    <location>
        <position position="9"/>
    </location>
    <ligand>
        <name>ATP</name>
        <dbReference type="ChEBI" id="CHEBI:30616"/>
    </ligand>
</feature>
<reference evidence="10 11" key="1">
    <citation type="submission" date="2018-06" db="EMBL/GenBank/DDBJ databases">
        <title>Genomic Encyclopedia of Archaeal and Bacterial Type Strains, Phase II (KMG-II): from individual species to whole genera.</title>
        <authorList>
            <person name="Goeker M."/>
        </authorList>
    </citation>
    <scope>NUCLEOTIDE SEQUENCE [LARGE SCALE GENOMIC DNA]</scope>
    <source>
        <strain evidence="10 11">KACC 16626</strain>
    </source>
</reference>
<organism evidence="10 11">
    <name type="scientific">Ureibacillus chungkukjangi</name>
    <dbReference type="NCBI Taxonomy" id="1202712"/>
    <lineage>
        <taxon>Bacteria</taxon>
        <taxon>Bacillati</taxon>
        <taxon>Bacillota</taxon>
        <taxon>Bacilli</taxon>
        <taxon>Bacillales</taxon>
        <taxon>Caryophanaceae</taxon>
        <taxon>Ureibacillus</taxon>
    </lineage>
</organism>
<dbReference type="GO" id="GO:0005829">
    <property type="term" value="C:cytosol"/>
    <property type="evidence" value="ECO:0007669"/>
    <property type="project" value="TreeGrafter"/>
</dbReference>
<dbReference type="Gene3D" id="3.40.1160.10">
    <property type="entry name" value="Acetylglutamate kinase-like"/>
    <property type="match status" value="1"/>
</dbReference>
<proteinExistence type="inferred from homology"/>
<comment type="catalytic activity">
    <reaction evidence="8">
        <text>L-glutamate + ATP = L-glutamyl 5-phosphate + ADP</text>
        <dbReference type="Rhea" id="RHEA:14877"/>
        <dbReference type="ChEBI" id="CHEBI:29985"/>
        <dbReference type="ChEBI" id="CHEBI:30616"/>
        <dbReference type="ChEBI" id="CHEBI:58274"/>
        <dbReference type="ChEBI" id="CHEBI:456216"/>
        <dbReference type="EC" id="2.7.2.11"/>
    </reaction>
</comment>
<dbReference type="SUPFAM" id="SSF53633">
    <property type="entry name" value="Carbamate kinase-like"/>
    <property type="match status" value="1"/>
</dbReference>
<evidence type="ECO:0000256" key="3">
    <source>
        <dbReference type="ARBA" id="ARBA00022650"/>
    </source>
</evidence>
<evidence type="ECO:0000256" key="8">
    <source>
        <dbReference type="HAMAP-Rule" id="MF_00456"/>
    </source>
</evidence>
<dbReference type="InterPro" id="IPR005715">
    <property type="entry name" value="Glu_5kinase/COase_Synthase"/>
</dbReference>
<dbReference type="PANTHER" id="PTHR43654:SF1">
    <property type="entry name" value="ISOPENTENYL PHOSPHATE KINASE"/>
    <property type="match status" value="1"/>
</dbReference>
<dbReference type="GO" id="GO:0055129">
    <property type="term" value="P:L-proline biosynthetic process"/>
    <property type="evidence" value="ECO:0007669"/>
    <property type="project" value="UniProtKB-UniRule"/>
</dbReference>
<keyword evidence="3 8" id="KW-0641">Proline biosynthesis</keyword>
<dbReference type="InterPro" id="IPR036974">
    <property type="entry name" value="PUA_sf"/>
</dbReference>
<dbReference type="InterPro" id="IPR002478">
    <property type="entry name" value="PUA"/>
</dbReference>
<comment type="pathway">
    <text evidence="8">Amino-acid biosynthesis; L-proline biosynthesis; L-glutamate 5-semialdehyde from L-glutamate: step 1/2.</text>
</comment>
<dbReference type="PROSITE" id="PS50890">
    <property type="entry name" value="PUA"/>
    <property type="match status" value="1"/>
</dbReference>
<dbReference type="Proteomes" id="UP000247416">
    <property type="component" value="Unassembled WGS sequence"/>
</dbReference>
<dbReference type="Pfam" id="PF00696">
    <property type="entry name" value="AA_kinase"/>
    <property type="match status" value="1"/>
</dbReference>
<dbReference type="InterPro" id="IPR036393">
    <property type="entry name" value="AceGlu_kinase-like_sf"/>
</dbReference>
<dbReference type="NCBIfam" id="TIGR01027">
    <property type="entry name" value="proB"/>
    <property type="match status" value="1"/>
</dbReference>
<dbReference type="OrthoDB" id="9804434at2"/>
<feature type="binding site" evidence="8">
    <location>
        <position position="136"/>
    </location>
    <ligand>
        <name>substrate</name>
    </ligand>
</feature>
<dbReference type="PROSITE" id="PS00902">
    <property type="entry name" value="GLUTAMATE_5_KINASE"/>
    <property type="match status" value="1"/>
</dbReference>
<evidence type="ECO:0000313" key="11">
    <source>
        <dbReference type="Proteomes" id="UP000247416"/>
    </source>
</evidence>
<feature type="binding site" evidence="8">
    <location>
        <begin position="168"/>
        <end position="169"/>
    </location>
    <ligand>
        <name>ATP</name>
        <dbReference type="ChEBI" id="CHEBI:30616"/>
    </ligand>
</feature>
<evidence type="ECO:0000259" key="9">
    <source>
        <dbReference type="SMART" id="SM00359"/>
    </source>
</evidence>
<dbReference type="GO" id="GO:0003723">
    <property type="term" value="F:RNA binding"/>
    <property type="evidence" value="ECO:0007669"/>
    <property type="project" value="InterPro"/>
</dbReference>
<dbReference type="GO" id="GO:0004349">
    <property type="term" value="F:glutamate 5-kinase activity"/>
    <property type="evidence" value="ECO:0007669"/>
    <property type="project" value="UniProtKB-UniRule"/>
</dbReference>
<keyword evidence="4 8" id="KW-0808">Transferase</keyword>
<evidence type="ECO:0000256" key="6">
    <source>
        <dbReference type="ARBA" id="ARBA00022777"/>
    </source>
</evidence>
<keyword evidence="6 8" id="KW-0418">Kinase</keyword>
<name>A0A318TTI2_9BACL</name>
<keyword evidence="7 8" id="KW-0067">ATP-binding</keyword>
<dbReference type="InterPro" id="IPR019797">
    <property type="entry name" value="Glutamate_5-kinase_CS"/>
</dbReference>
<keyword evidence="11" id="KW-1185">Reference proteome</keyword>
<dbReference type="InterPro" id="IPR015947">
    <property type="entry name" value="PUA-like_sf"/>
</dbReference>
<dbReference type="FunFam" id="3.40.1160.10:FF:000018">
    <property type="entry name" value="Glutamate 5-kinase"/>
    <property type="match status" value="1"/>
</dbReference>
<dbReference type="CDD" id="cd04242">
    <property type="entry name" value="AAK_G5K_ProB"/>
    <property type="match status" value="1"/>
</dbReference>
<dbReference type="CDD" id="cd21157">
    <property type="entry name" value="PUA_G5K"/>
    <property type="match status" value="1"/>
</dbReference>
<dbReference type="EMBL" id="QJTJ01000005">
    <property type="protein sequence ID" value="PYF07237.1"/>
    <property type="molecule type" value="Genomic_DNA"/>
</dbReference>
<feature type="domain" description="PUA" evidence="9">
    <location>
        <begin position="275"/>
        <end position="353"/>
    </location>
</feature>
<dbReference type="HAMAP" id="MF_00456">
    <property type="entry name" value="ProB"/>
    <property type="match status" value="1"/>
</dbReference>
<evidence type="ECO:0000313" key="10">
    <source>
        <dbReference type="EMBL" id="PYF07237.1"/>
    </source>
</evidence>
<dbReference type="AlphaFoldDB" id="A0A318TTI2"/>
<feature type="binding site" evidence="8">
    <location>
        <position position="49"/>
    </location>
    <ligand>
        <name>substrate</name>
    </ligand>
</feature>
<dbReference type="SUPFAM" id="SSF88697">
    <property type="entry name" value="PUA domain-like"/>
    <property type="match status" value="1"/>
</dbReference>
<dbReference type="InterPro" id="IPR011529">
    <property type="entry name" value="Glu_5kinase"/>
</dbReference>
<dbReference type="InterPro" id="IPR001057">
    <property type="entry name" value="Glu/AcGlu_kinase"/>
</dbReference>
<protein>
    <recommendedName>
        <fullName evidence="8">Glutamate 5-kinase</fullName>
        <ecNumber evidence="8">2.7.2.11</ecNumber>
    </recommendedName>
    <alternativeName>
        <fullName evidence="8">Gamma-glutamyl kinase</fullName>
        <shortName evidence="8">GK</shortName>
    </alternativeName>
</protein>
<dbReference type="PANTHER" id="PTHR43654">
    <property type="entry name" value="GLUTAMATE 5-KINASE"/>
    <property type="match status" value="1"/>
</dbReference>
<dbReference type="PIRSF" id="PIRSF000729">
    <property type="entry name" value="GK"/>
    <property type="match status" value="1"/>
</dbReference>
<comment type="caution">
    <text evidence="10">The sequence shown here is derived from an EMBL/GenBank/DDBJ whole genome shotgun (WGS) entry which is preliminary data.</text>
</comment>
<dbReference type="GO" id="GO:0005524">
    <property type="term" value="F:ATP binding"/>
    <property type="evidence" value="ECO:0007669"/>
    <property type="project" value="UniProtKB-KW"/>
</dbReference>